<evidence type="ECO:0000313" key="10">
    <source>
        <dbReference type="EMBL" id="KGK38453.1"/>
    </source>
</evidence>
<proteinExistence type="inferred from homology"/>
<dbReference type="InterPro" id="IPR015422">
    <property type="entry name" value="PyrdxlP-dep_Trfase_small"/>
</dbReference>
<evidence type="ECO:0000313" key="11">
    <source>
        <dbReference type="Proteomes" id="UP000029867"/>
    </source>
</evidence>
<dbReference type="InterPro" id="IPR015424">
    <property type="entry name" value="PyrdxlP-dep_Trfase"/>
</dbReference>
<evidence type="ECO:0000256" key="6">
    <source>
        <dbReference type="ARBA" id="ARBA00022898"/>
    </source>
</evidence>
<evidence type="ECO:0000256" key="1">
    <source>
        <dbReference type="ARBA" id="ARBA00001933"/>
    </source>
</evidence>
<accession>A0A099P0B5</accession>
<dbReference type="PANTHER" id="PTHR11879">
    <property type="entry name" value="ASPARTATE AMINOTRANSFERASE"/>
    <property type="match status" value="1"/>
</dbReference>
<dbReference type="PROSITE" id="PS00105">
    <property type="entry name" value="AA_TRANSFER_CLASS_1"/>
    <property type="match status" value="1"/>
</dbReference>
<protein>
    <recommendedName>
        <fullName evidence="8">Aspartate aminotransferase</fullName>
        <ecNumber evidence="8">2.6.1.1</ecNumber>
    </recommendedName>
</protein>
<dbReference type="Pfam" id="PF00155">
    <property type="entry name" value="Aminotran_1_2"/>
    <property type="match status" value="1"/>
</dbReference>
<name>A0A099P0B5_PICKU</name>
<dbReference type="InterPro" id="IPR015421">
    <property type="entry name" value="PyrdxlP-dep_Trfase_major"/>
</dbReference>
<comment type="subunit">
    <text evidence="3 8">Homodimer.</text>
</comment>
<evidence type="ECO:0000256" key="3">
    <source>
        <dbReference type="ARBA" id="ARBA00011738"/>
    </source>
</evidence>
<dbReference type="NCBIfam" id="NF006719">
    <property type="entry name" value="PRK09257.1"/>
    <property type="match status" value="1"/>
</dbReference>
<dbReference type="GO" id="GO:0030170">
    <property type="term" value="F:pyridoxal phosphate binding"/>
    <property type="evidence" value="ECO:0007669"/>
    <property type="project" value="InterPro"/>
</dbReference>
<keyword evidence="4 8" id="KW-0032">Aminotransferase</keyword>
<dbReference type="InterPro" id="IPR004838">
    <property type="entry name" value="NHTrfase_class1_PyrdxlP-BS"/>
</dbReference>
<dbReference type="GO" id="GO:0004069">
    <property type="term" value="F:L-aspartate:2-oxoglutarate aminotransferase activity"/>
    <property type="evidence" value="ECO:0007669"/>
    <property type="project" value="UniProtKB-EC"/>
</dbReference>
<dbReference type="AlphaFoldDB" id="A0A099P0B5"/>
<dbReference type="EMBL" id="JQFK01000019">
    <property type="protein sequence ID" value="KGK38453.1"/>
    <property type="molecule type" value="Genomic_DNA"/>
</dbReference>
<keyword evidence="6" id="KW-0663">Pyridoxal phosphate</keyword>
<organism evidence="10 11">
    <name type="scientific">Pichia kudriavzevii</name>
    <name type="common">Yeast</name>
    <name type="synonym">Issatchenkia orientalis</name>
    <dbReference type="NCBI Taxonomy" id="4909"/>
    <lineage>
        <taxon>Eukaryota</taxon>
        <taxon>Fungi</taxon>
        <taxon>Dikarya</taxon>
        <taxon>Ascomycota</taxon>
        <taxon>Saccharomycotina</taxon>
        <taxon>Pichiomycetes</taxon>
        <taxon>Pichiales</taxon>
        <taxon>Pichiaceae</taxon>
        <taxon>Pichia</taxon>
    </lineage>
</organism>
<dbReference type="FunFam" id="3.40.640.10:FF:000066">
    <property type="entry name" value="Aspartate aminotransferase"/>
    <property type="match status" value="1"/>
</dbReference>
<comment type="cofactor">
    <cofactor evidence="1">
        <name>pyridoxal 5'-phosphate</name>
        <dbReference type="ChEBI" id="CHEBI:597326"/>
    </cofactor>
</comment>
<evidence type="ECO:0000256" key="7">
    <source>
        <dbReference type="ARBA" id="ARBA00049185"/>
    </source>
</evidence>
<dbReference type="HOGENOM" id="CLU_032440_1_2_1"/>
<dbReference type="Gene3D" id="3.90.1150.10">
    <property type="entry name" value="Aspartate Aminotransferase, domain 1"/>
    <property type="match status" value="1"/>
</dbReference>
<comment type="caution">
    <text evidence="10">The sequence shown here is derived from an EMBL/GenBank/DDBJ whole genome shotgun (WGS) entry which is preliminary data.</text>
</comment>
<dbReference type="CDD" id="cd00609">
    <property type="entry name" value="AAT_like"/>
    <property type="match status" value="1"/>
</dbReference>
<dbReference type="GO" id="GO:0005739">
    <property type="term" value="C:mitochondrion"/>
    <property type="evidence" value="ECO:0007669"/>
    <property type="project" value="TreeGrafter"/>
</dbReference>
<dbReference type="PANTHER" id="PTHR11879:SF22">
    <property type="entry name" value="ASPARTATE AMINOTRANSFERASE, MITOCHONDRIAL"/>
    <property type="match status" value="1"/>
</dbReference>
<dbReference type="FunFam" id="3.90.1150.10:FF:000001">
    <property type="entry name" value="Aspartate aminotransferase"/>
    <property type="match status" value="1"/>
</dbReference>
<dbReference type="InterPro" id="IPR000796">
    <property type="entry name" value="Asp_trans"/>
</dbReference>
<dbReference type="EC" id="2.6.1.1" evidence="8"/>
<evidence type="ECO:0000256" key="8">
    <source>
        <dbReference type="RuleBase" id="RU000480"/>
    </source>
</evidence>
<dbReference type="eggNOG" id="KOG1411">
    <property type="taxonomic scope" value="Eukaryota"/>
</dbReference>
<dbReference type="Proteomes" id="UP000029867">
    <property type="component" value="Unassembled WGS sequence"/>
</dbReference>
<feature type="domain" description="Aminotransferase class I/classII large" evidence="9">
    <location>
        <begin position="30"/>
        <end position="395"/>
    </location>
</feature>
<sequence>MLSIYKSIRLAKPDPILGLSAAFLRDPSPSKINLGVGAYRDNNGNPWTLPSVALAEEALARSHGNHEYVPILGSQKYIDSVQEFLFKEDKLGQLLREGKILTGQGLSGTGSLRVLGEFMHSHLKIKTIHVSTPTWPNHVNVFTNSSLKVAKYPYYDPQTKGLAFHEMLDSLSKVPYGDAILLHSCCHNPTGVDPTQDQWREILAIIKKRQLFPVIDMAYQGFAESLQKDMFVPQLTAKLGIPFILSQSFAKNMGLYGERIGSFSIILNDESEFEPVKSQISIVARAMYSSPPKHGAEIVSYILTNDKLLAQWETEVSIMRDRLANMRHSLYEELTRRTDNDWSHLIKQKGMFAFTGLNVNQVHKLREKNVYLTDNGRISIAGINNHNVNHLADAIAQVCK</sequence>
<dbReference type="PRINTS" id="PR00799">
    <property type="entry name" value="TRANSAMINASE"/>
</dbReference>
<evidence type="ECO:0000256" key="5">
    <source>
        <dbReference type="ARBA" id="ARBA00022679"/>
    </source>
</evidence>
<dbReference type="VEuPathDB" id="FungiDB:C5L36_0B06490"/>
<reference evidence="11" key="1">
    <citation type="journal article" date="2014" name="Microb. Cell Fact.">
        <title>Exploiting Issatchenkia orientalis SD108 for succinic acid production.</title>
        <authorList>
            <person name="Xiao H."/>
            <person name="Shao Z."/>
            <person name="Jiang Y."/>
            <person name="Dole S."/>
            <person name="Zhao H."/>
        </authorList>
    </citation>
    <scope>NUCLEOTIDE SEQUENCE [LARGE SCALE GENOMIC DNA]</scope>
    <source>
        <strain evidence="11">SD108</strain>
    </source>
</reference>
<dbReference type="SUPFAM" id="SSF53383">
    <property type="entry name" value="PLP-dependent transferases"/>
    <property type="match status" value="1"/>
</dbReference>
<gene>
    <name evidence="10" type="ORF">JL09_g2364</name>
</gene>
<keyword evidence="5 8" id="KW-0808">Transferase</keyword>
<comment type="miscellaneous">
    <text evidence="8">In eukaryotes there are cytoplasmic, mitochondrial and chloroplastic isozymes.</text>
</comment>
<evidence type="ECO:0000259" key="9">
    <source>
        <dbReference type="Pfam" id="PF00155"/>
    </source>
</evidence>
<dbReference type="GO" id="GO:0006533">
    <property type="term" value="P:L-aspartate catabolic process"/>
    <property type="evidence" value="ECO:0007669"/>
    <property type="project" value="TreeGrafter"/>
</dbReference>
<dbReference type="Gene3D" id="3.40.640.10">
    <property type="entry name" value="Type I PLP-dependent aspartate aminotransferase-like (Major domain)"/>
    <property type="match status" value="1"/>
</dbReference>
<comment type="catalytic activity">
    <reaction evidence="7 8">
        <text>L-aspartate + 2-oxoglutarate = oxaloacetate + L-glutamate</text>
        <dbReference type="Rhea" id="RHEA:21824"/>
        <dbReference type="ChEBI" id="CHEBI:16452"/>
        <dbReference type="ChEBI" id="CHEBI:16810"/>
        <dbReference type="ChEBI" id="CHEBI:29985"/>
        <dbReference type="ChEBI" id="CHEBI:29991"/>
        <dbReference type="EC" id="2.6.1.1"/>
    </reaction>
</comment>
<evidence type="ECO:0000256" key="2">
    <source>
        <dbReference type="ARBA" id="ARBA00007441"/>
    </source>
</evidence>
<comment type="similarity">
    <text evidence="2">Belongs to the class-I pyridoxal-phosphate-dependent aminotransferase family.</text>
</comment>
<evidence type="ECO:0000256" key="4">
    <source>
        <dbReference type="ARBA" id="ARBA00022576"/>
    </source>
</evidence>
<dbReference type="InterPro" id="IPR004839">
    <property type="entry name" value="Aminotransferase_I/II_large"/>
</dbReference>